<dbReference type="EMBL" id="BK014825">
    <property type="protein sequence ID" value="DAD77402.1"/>
    <property type="molecule type" value="Genomic_DNA"/>
</dbReference>
<evidence type="ECO:0000313" key="1">
    <source>
        <dbReference type="EMBL" id="DAD77402.1"/>
    </source>
</evidence>
<dbReference type="InterPro" id="IPR006448">
    <property type="entry name" value="Phage_term_ssu_P27"/>
</dbReference>
<dbReference type="Pfam" id="PF05119">
    <property type="entry name" value="Terminase_4"/>
    <property type="match status" value="1"/>
</dbReference>
<protein>
    <submittedName>
        <fullName evidence="1">Terminase small subunit</fullName>
    </submittedName>
</protein>
<sequence length="105" mass="12102">MAKNNVKAIKEDLIQQLTLKNMTQSFYMDLVDQYCSYFTMKNDLMNDIKNNGVRLEITSGNGFTTSKTNDSILYVQKITTMMLKILNDLDLKQPVLDDTSDDDYL</sequence>
<organism evidence="1">
    <name type="scientific">Siphoviridae sp. ctulf7</name>
    <dbReference type="NCBI Taxonomy" id="2826505"/>
    <lineage>
        <taxon>Viruses</taxon>
        <taxon>Duplodnaviria</taxon>
        <taxon>Heunggongvirae</taxon>
        <taxon>Uroviricota</taxon>
        <taxon>Caudoviricetes</taxon>
    </lineage>
</organism>
<proteinExistence type="predicted"/>
<name>A0A8S5M5A0_9CAUD</name>
<reference evidence="1" key="1">
    <citation type="journal article" date="2021" name="Proc. Natl. Acad. Sci. U.S.A.">
        <title>A Catalog of Tens of Thousands of Viruses from Human Metagenomes Reveals Hidden Associations with Chronic Diseases.</title>
        <authorList>
            <person name="Tisza M.J."/>
            <person name="Buck C.B."/>
        </authorList>
    </citation>
    <scope>NUCLEOTIDE SEQUENCE</scope>
    <source>
        <strain evidence="1">Ctulf7</strain>
    </source>
</reference>
<accession>A0A8S5M5A0</accession>